<accession>A0ABC8W2Y7</accession>
<evidence type="ECO:0008006" key="5">
    <source>
        <dbReference type="Google" id="ProtNLM"/>
    </source>
</evidence>
<name>A0ABC8W2Y7_9POAL</name>
<reference evidence="3" key="1">
    <citation type="submission" date="2024-10" db="EMBL/GenBank/DDBJ databases">
        <authorList>
            <person name="Ryan C."/>
        </authorList>
    </citation>
    <scope>NUCLEOTIDE SEQUENCE [LARGE SCALE GENOMIC DNA]</scope>
</reference>
<keyword evidence="4" id="KW-1185">Reference proteome</keyword>
<organism evidence="3 4">
    <name type="scientific">Urochloa decumbens</name>
    <dbReference type="NCBI Taxonomy" id="240449"/>
    <lineage>
        <taxon>Eukaryota</taxon>
        <taxon>Viridiplantae</taxon>
        <taxon>Streptophyta</taxon>
        <taxon>Embryophyta</taxon>
        <taxon>Tracheophyta</taxon>
        <taxon>Spermatophyta</taxon>
        <taxon>Magnoliopsida</taxon>
        <taxon>Liliopsida</taxon>
        <taxon>Poales</taxon>
        <taxon>Poaceae</taxon>
        <taxon>PACMAD clade</taxon>
        <taxon>Panicoideae</taxon>
        <taxon>Panicodae</taxon>
        <taxon>Paniceae</taxon>
        <taxon>Melinidinae</taxon>
        <taxon>Urochloa</taxon>
    </lineage>
</organism>
<evidence type="ECO:0000259" key="2">
    <source>
        <dbReference type="Pfam" id="PF23635"/>
    </source>
</evidence>
<proteinExistence type="predicted"/>
<gene>
    <name evidence="3" type="ORF">URODEC1_LOCUS8618</name>
</gene>
<evidence type="ECO:0000313" key="3">
    <source>
        <dbReference type="EMBL" id="CAL4900296.1"/>
    </source>
</evidence>
<dbReference type="AlphaFoldDB" id="A0ABC8W2Y7"/>
<dbReference type="InterPro" id="IPR001810">
    <property type="entry name" value="F-box_dom"/>
</dbReference>
<feature type="domain" description="F-box" evidence="1">
    <location>
        <begin position="14"/>
        <end position="56"/>
    </location>
</feature>
<dbReference type="PANTHER" id="PTHR32133">
    <property type="entry name" value="OS07G0120400 PROTEIN"/>
    <property type="match status" value="1"/>
</dbReference>
<sequence length="388" mass="43861">MSEVPPSSPAPVNLPDDDDLLQEFLLRLPPLPSSLPRASLVCKRWRRLLSDPHFLRRFRAHHKTPPQLGFFTESFTRPFFVPTLKAPDSIPSARFSLLQPTGKSWKFLGCRHGFAAFLDVTRWEAVVWEPVTGRQCSIAFPPEVKFDDKRYIFNGAVLSSAGINGNDNVQSGYQLTHFKLVLLFNNGEENCACARLYESESGKWGDMSSVTFPSRAFLFDPGVLVRNTVCWHLRFGDILEFNLDTESLAIIQKPEGIYFTEQSSVRVLRTEDGELGLAIVSKLSIQLWGRKANSNGVAGWVLQKTVQLDHLLPLKPEWKTWVTRILGFDEDSNEIFLFTANDIFMIQLESMQFKELLVDCSITEYYPYRSFYAAGGGGDDGGEMLNST</sequence>
<dbReference type="EMBL" id="OZ075121">
    <property type="protein sequence ID" value="CAL4900296.1"/>
    <property type="molecule type" value="Genomic_DNA"/>
</dbReference>
<protein>
    <recommendedName>
        <fullName evidence="5">F-box domain-containing protein</fullName>
    </recommendedName>
</protein>
<dbReference type="PANTHER" id="PTHR32133:SF134">
    <property type="entry name" value="OS05G0320100 PROTEIN"/>
    <property type="match status" value="1"/>
</dbReference>
<evidence type="ECO:0000313" key="4">
    <source>
        <dbReference type="Proteomes" id="UP001497457"/>
    </source>
</evidence>
<dbReference type="InterPro" id="IPR056594">
    <property type="entry name" value="AT5G49610-like_b-prop"/>
</dbReference>
<dbReference type="Pfam" id="PF00646">
    <property type="entry name" value="F-box"/>
    <property type="match status" value="1"/>
</dbReference>
<dbReference type="Gene3D" id="1.20.1280.50">
    <property type="match status" value="1"/>
</dbReference>
<dbReference type="Proteomes" id="UP001497457">
    <property type="component" value="Chromosome 11b"/>
</dbReference>
<evidence type="ECO:0000259" key="1">
    <source>
        <dbReference type="Pfam" id="PF00646"/>
    </source>
</evidence>
<dbReference type="Pfam" id="PF23635">
    <property type="entry name" value="Beta-prop_AT5G49610-like"/>
    <property type="match status" value="1"/>
</dbReference>
<dbReference type="InterPro" id="IPR036047">
    <property type="entry name" value="F-box-like_dom_sf"/>
</dbReference>
<dbReference type="SUPFAM" id="SSF81383">
    <property type="entry name" value="F-box domain"/>
    <property type="match status" value="1"/>
</dbReference>
<feature type="domain" description="F-box protein AT5G49610-like beta-propeller" evidence="2">
    <location>
        <begin position="122"/>
        <end position="355"/>
    </location>
</feature>